<gene>
    <name evidence="2" type="ORF">MNBD_BACTEROID01-423</name>
</gene>
<dbReference type="Gene3D" id="1.10.3290.10">
    <property type="entry name" value="Fido-like domain"/>
    <property type="match status" value="1"/>
</dbReference>
<organism evidence="2">
    <name type="scientific">hydrothermal vent metagenome</name>
    <dbReference type="NCBI Taxonomy" id="652676"/>
    <lineage>
        <taxon>unclassified sequences</taxon>
        <taxon>metagenomes</taxon>
        <taxon>ecological metagenomes</taxon>
    </lineage>
</organism>
<dbReference type="Pfam" id="PF02661">
    <property type="entry name" value="Fic"/>
    <property type="match status" value="1"/>
</dbReference>
<dbReference type="InterPro" id="IPR036597">
    <property type="entry name" value="Fido-like_dom_sf"/>
</dbReference>
<dbReference type="AlphaFoldDB" id="A0A3B0TTI4"/>
<accession>A0A3B0TTI4</accession>
<sequence>MATPSEKLAGSLELLKKLQNEKGLAVIHANEMSRTHKTRLVENGFLKKVLKGWYIATKPEERDGDTTSWYMSFWYFISKYLNTRFNGEWCLSPEQSLSIHSGNHAVPNQLLVRSLKAQNNVVSLLHNTSILDLKSAIPDKNERIETNGLQIYSLAAGLLNCSPNYFVDNPTDSRTCLSMVKSSSKILSLLLQGGHSVKAGRLAGAFRNIGSIRIADEILNTMKSVGYDVREADPFVEKSPFVLKQRETSPYVTRIGLMWHQMRQVVLENFPKPGGMPNDHNAFLKQIEETYKFDAYHSLSIEGYRVTMDLIEKVRIGEWNPKEDASDKQQKDVMAARGYWQAFQKVKENIKEVLEGRNSGEVVDEAHGVWFTELFAPSVAAGILKTTDLAGYRNSPVYIKGSKHVPPGANAVYDTMPALFDLLRVEDSPAVRAVLGHFIFAYIHPYMDGNGRISRFLMNVMLASGGFNWTIIPVERRDEYMTALEQASVRLDILPFTRFIRSLL</sequence>
<proteinExistence type="predicted"/>
<dbReference type="InterPro" id="IPR040198">
    <property type="entry name" value="Fido_containing"/>
</dbReference>
<dbReference type="EMBL" id="UOEP01000162">
    <property type="protein sequence ID" value="VAW21951.1"/>
    <property type="molecule type" value="Genomic_DNA"/>
</dbReference>
<reference evidence="2" key="1">
    <citation type="submission" date="2018-06" db="EMBL/GenBank/DDBJ databases">
        <authorList>
            <person name="Zhirakovskaya E."/>
        </authorList>
    </citation>
    <scope>NUCLEOTIDE SEQUENCE</scope>
</reference>
<dbReference type="PANTHER" id="PTHR13504:SF38">
    <property type="entry name" value="FIDO DOMAIN-CONTAINING PROTEIN"/>
    <property type="match status" value="1"/>
</dbReference>
<protein>
    <recommendedName>
        <fullName evidence="1">Fido domain-containing protein</fullName>
    </recommendedName>
</protein>
<dbReference type="InterPro" id="IPR003812">
    <property type="entry name" value="Fido"/>
</dbReference>
<dbReference type="PROSITE" id="PS51459">
    <property type="entry name" value="FIDO"/>
    <property type="match status" value="1"/>
</dbReference>
<dbReference type="PANTHER" id="PTHR13504">
    <property type="entry name" value="FIDO DOMAIN-CONTAINING PROTEIN DDB_G0283145"/>
    <property type="match status" value="1"/>
</dbReference>
<dbReference type="SUPFAM" id="SSF140931">
    <property type="entry name" value="Fic-like"/>
    <property type="match status" value="1"/>
</dbReference>
<feature type="domain" description="Fido" evidence="1">
    <location>
        <begin position="358"/>
        <end position="502"/>
    </location>
</feature>
<evidence type="ECO:0000259" key="1">
    <source>
        <dbReference type="PROSITE" id="PS51459"/>
    </source>
</evidence>
<evidence type="ECO:0000313" key="2">
    <source>
        <dbReference type="EMBL" id="VAW21951.1"/>
    </source>
</evidence>
<name>A0A3B0TTI4_9ZZZZ</name>